<dbReference type="PROSITE" id="PS50217">
    <property type="entry name" value="BZIP"/>
    <property type="match status" value="1"/>
</dbReference>
<dbReference type="Proteomes" id="UP000821853">
    <property type="component" value="Chromosome 2"/>
</dbReference>
<evidence type="ECO:0000259" key="2">
    <source>
        <dbReference type="PROSITE" id="PS50217"/>
    </source>
</evidence>
<gene>
    <name evidence="3" type="ORF">HPB48_004392</name>
</gene>
<dbReference type="PANTHER" id="PTHR23334">
    <property type="entry name" value="CCAAT/ENHANCER BINDING PROTEIN"/>
    <property type="match status" value="1"/>
</dbReference>
<accession>A0A9J6G0W7</accession>
<reference evidence="3 4" key="1">
    <citation type="journal article" date="2020" name="Cell">
        <title>Large-Scale Comparative Analyses of Tick Genomes Elucidate Their Genetic Diversity and Vector Capacities.</title>
        <authorList>
            <consortium name="Tick Genome and Microbiome Consortium (TIGMIC)"/>
            <person name="Jia N."/>
            <person name="Wang J."/>
            <person name="Shi W."/>
            <person name="Du L."/>
            <person name="Sun Y."/>
            <person name="Zhan W."/>
            <person name="Jiang J.F."/>
            <person name="Wang Q."/>
            <person name="Zhang B."/>
            <person name="Ji P."/>
            <person name="Bell-Sakyi L."/>
            <person name="Cui X.M."/>
            <person name="Yuan T.T."/>
            <person name="Jiang B.G."/>
            <person name="Yang W.F."/>
            <person name="Lam T.T."/>
            <person name="Chang Q.C."/>
            <person name="Ding S.J."/>
            <person name="Wang X.J."/>
            <person name="Zhu J.G."/>
            <person name="Ruan X.D."/>
            <person name="Zhao L."/>
            <person name="Wei J.T."/>
            <person name="Ye R.Z."/>
            <person name="Que T.C."/>
            <person name="Du C.H."/>
            <person name="Zhou Y.H."/>
            <person name="Cheng J.X."/>
            <person name="Dai P.F."/>
            <person name="Guo W.B."/>
            <person name="Han X.H."/>
            <person name="Huang E.J."/>
            <person name="Li L.F."/>
            <person name="Wei W."/>
            <person name="Gao Y.C."/>
            <person name="Liu J.Z."/>
            <person name="Shao H.Z."/>
            <person name="Wang X."/>
            <person name="Wang C.C."/>
            <person name="Yang T.C."/>
            <person name="Huo Q.B."/>
            <person name="Li W."/>
            <person name="Chen H.Y."/>
            <person name="Chen S.E."/>
            <person name="Zhou L.G."/>
            <person name="Ni X.B."/>
            <person name="Tian J.H."/>
            <person name="Sheng Y."/>
            <person name="Liu T."/>
            <person name="Pan Y.S."/>
            <person name="Xia L.Y."/>
            <person name="Li J."/>
            <person name="Zhao F."/>
            <person name="Cao W.C."/>
        </authorList>
    </citation>
    <scope>NUCLEOTIDE SEQUENCE [LARGE SCALE GENOMIC DNA]</scope>
    <source>
        <strain evidence="3">HaeL-2018</strain>
    </source>
</reference>
<dbReference type="GO" id="GO:0000978">
    <property type="term" value="F:RNA polymerase II cis-regulatory region sequence-specific DNA binding"/>
    <property type="evidence" value="ECO:0007669"/>
    <property type="project" value="TreeGrafter"/>
</dbReference>
<dbReference type="GO" id="GO:0006351">
    <property type="term" value="P:DNA-templated transcription"/>
    <property type="evidence" value="ECO:0007669"/>
    <property type="project" value="InterPro"/>
</dbReference>
<dbReference type="PANTHER" id="PTHR23334:SF20">
    <property type="entry name" value="BASIC LEUCINE ZIPPER 24"/>
    <property type="match status" value="1"/>
</dbReference>
<evidence type="ECO:0000313" key="3">
    <source>
        <dbReference type="EMBL" id="KAH9368893.1"/>
    </source>
</evidence>
<organism evidence="3 4">
    <name type="scientific">Haemaphysalis longicornis</name>
    <name type="common">Bush tick</name>
    <dbReference type="NCBI Taxonomy" id="44386"/>
    <lineage>
        <taxon>Eukaryota</taxon>
        <taxon>Metazoa</taxon>
        <taxon>Ecdysozoa</taxon>
        <taxon>Arthropoda</taxon>
        <taxon>Chelicerata</taxon>
        <taxon>Arachnida</taxon>
        <taxon>Acari</taxon>
        <taxon>Parasitiformes</taxon>
        <taxon>Ixodida</taxon>
        <taxon>Ixodoidea</taxon>
        <taxon>Ixodidae</taxon>
        <taxon>Haemaphysalinae</taxon>
        <taxon>Haemaphysalis</taxon>
    </lineage>
</organism>
<feature type="region of interest" description="Disordered" evidence="1">
    <location>
        <begin position="197"/>
        <end position="323"/>
    </location>
</feature>
<dbReference type="Pfam" id="PF07716">
    <property type="entry name" value="bZIP_2"/>
    <property type="match status" value="1"/>
</dbReference>
<dbReference type="SMART" id="SM00338">
    <property type="entry name" value="BRLZ"/>
    <property type="match status" value="1"/>
</dbReference>
<dbReference type="EMBL" id="JABSTR010000004">
    <property type="protein sequence ID" value="KAH9368893.1"/>
    <property type="molecule type" value="Genomic_DNA"/>
</dbReference>
<dbReference type="InterPro" id="IPR046347">
    <property type="entry name" value="bZIP_sf"/>
</dbReference>
<protein>
    <recommendedName>
        <fullName evidence="2">BZIP domain-containing protein</fullName>
    </recommendedName>
</protein>
<dbReference type="OMA" id="PSHANDG"/>
<dbReference type="GO" id="GO:0000981">
    <property type="term" value="F:DNA-binding transcription factor activity, RNA polymerase II-specific"/>
    <property type="evidence" value="ECO:0007669"/>
    <property type="project" value="TreeGrafter"/>
</dbReference>
<proteinExistence type="predicted"/>
<evidence type="ECO:0000256" key="1">
    <source>
        <dbReference type="SAM" id="MobiDB-lite"/>
    </source>
</evidence>
<feature type="compositionally biased region" description="Low complexity" evidence="1">
    <location>
        <begin position="213"/>
        <end position="248"/>
    </location>
</feature>
<comment type="caution">
    <text evidence="3">The sequence shown here is derived from an EMBL/GenBank/DDBJ whole genome shotgun (WGS) entry which is preliminary data.</text>
</comment>
<dbReference type="Gene3D" id="1.20.5.170">
    <property type="match status" value="1"/>
</dbReference>
<feature type="compositionally biased region" description="Basic and acidic residues" evidence="1">
    <location>
        <begin position="293"/>
        <end position="307"/>
    </location>
</feature>
<name>A0A9J6G0W7_HAELO</name>
<dbReference type="VEuPathDB" id="VectorBase:HLOH_056755"/>
<feature type="domain" description="BZIP" evidence="2">
    <location>
        <begin position="299"/>
        <end position="359"/>
    </location>
</feature>
<dbReference type="SUPFAM" id="SSF57959">
    <property type="entry name" value="Leucine zipper domain"/>
    <property type="match status" value="1"/>
</dbReference>
<evidence type="ECO:0000313" key="4">
    <source>
        <dbReference type="Proteomes" id="UP000821853"/>
    </source>
</evidence>
<dbReference type="InterPro" id="IPR004827">
    <property type="entry name" value="bZIP"/>
</dbReference>
<dbReference type="InterPro" id="IPR031106">
    <property type="entry name" value="C/EBP"/>
</dbReference>
<sequence>MAKNHHCISVVYRDTTQADYDVSGETYNHPSPRHASTSSSHLDTAWRLLLPGILSQWCHLRTFFRHGVYNWNPCRVCRSSFSSKSCQRYRDSSFFLDDLRKPSLGSSDLKESALPSLQQLDDVFLFDLPNLGPLSTDLPSPTRLYGGLTTDKVLTPLDKANQAAEARLAHEFSAATMDMWEQNETFQDLSELIQEGKTAATVPSPSQPNYLVPSEPSHRVPSSSSSGVITSTAATTSSRACPASEATWQPPPPPPPSLSTSAAGPSVPIKRALSPIGEAGPSHANDGSLPKMPKFEEPEERYSEMRSKNNMASRRSRMTRKEKELEMEKKAAELEQDNELLRIKVKSLEELTEKLKRHLINSIVKK</sequence>
<dbReference type="CDD" id="cd14813">
    <property type="entry name" value="bZIP_BmCbz-like"/>
    <property type="match status" value="1"/>
</dbReference>
<dbReference type="OrthoDB" id="6624782at2759"/>
<keyword evidence="4" id="KW-1185">Reference proteome</keyword>
<dbReference type="AlphaFoldDB" id="A0A9J6G0W7"/>